<dbReference type="InterPro" id="IPR001048">
    <property type="entry name" value="Asp/Glu/Uridylate_kinase"/>
</dbReference>
<dbReference type="GO" id="GO:0005524">
    <property type="term" value="F:ATP binding"/>
    <property type="evidence" value="ECO:0007669"/>
    <property type="project" value="UniProtKB-KW"/>
</dbReference>
<proteinExistence type="inferred from homology"/>
<evidence type="ECO:0000256" key="2">
    <source>
        <dbReference type="ARBA" id="ARBA00012908"/>
    </source>
</evidence>
<name>A0AAP2RAS5_9EURY</name>
<keyword evidence="5 10" id="KW-0547">Nucleotide-binding</keyword>
<dbReference type="PRINTS" id="PR00474">
    <property type="entry name" value="GLU5KINASE"/>
</dbReference>
<dbReference type="PANTHER" id="PTHR43654:SF1">
    <property type="entry name" value="ISOPENTENYL PHOSPHATE KINASE"/>
    <property type="match status" value="1"/>
</dbReference>
<feature type="binding site" evidence="11">
    <location>
        <position position="49"/>
    </location>
    <ligand>
        <name>substrate</name>
    </ligand>
</feature>
<keyword evidence="15" id="KW-1185">Reference proteome</keyword>
<dbReference type="InterPro" id="IPR036393">
    <property type="entry name" value="AceGlu_kinase-like_sf"/>
</dbReference>
<dbReference type="PANTHER" id="PTHR43654">
    <property type="entry name" value="GLUTAMATE 5-KINASE"/>
    <property type="match status" value="1"/>
</dbReference>
<evidence type="ECO:0000256" key="6">
    <source>
        <dbReference type="ARBA" id="ARBA00022777"/>
    </source>
</evidence>
<evidence type="ECO:0000313" key="15">
    <source>
        <dbReference type="Proteomes" id="UP001320159"/>
    </source>
</evidence>
<dbReference type="GO" id="GO:0102043">
    <property type="term" value="F:isopentenyl phosphate kinase activity"/>
    <property type="evidence" value="ECO:0007669"/>
    <property type="project" value="UniProtKB-EC"/>
</dbReference>
<keyword evidence="4 10" id="KW-0808">Transferase</keyword>
<organism evidence="14 15">
    <name type="scientific">Methanooceanicella nereidis</name>
    <dbReference type="NCBI Taxonomy" id="2052831"/>
    <lineage>
        <taxon>Archaea</taxon>
        <taxon>Methanobacteriati</taxon>
        <taxon>Methanobacteriota</taxon>
        <taxon>Stenosarchaea group</taxon>
        <taxon>Methanomicrobia</taxon>
        <taxon>Methanocellales</taxon>
        <taxon>Methanocellaceae</taxon>
        <taxon>Methanooceanicella</taxon>
    </lineage>
</organism>
<evidence type="ECO:0000256" key="4">
    <source>
        <dbReference type="ARBA" id="ARBA00022679"/>
    </source>
</evidence>
<dbReference type="InterPro" id="IPR024192">
    <property type="entry name" value="Fosfomycin_R_FomA-type"/>
</dbReference>
<keyword evidence="6 10" id="KW-0418">Kinase</keyword>
<comment type="catalytic activity">
    <reaction evidence="9 10">
        <text>isopentenyl phosphate + ATP = isopentenyl diphosphate + ADP</text>
        <dbReference type="Rhea" id="RHEA:33963"/>
        <dbReference type="ChEBI" id="CHEBI:30616"/>
        <dbReference type="ChEBI" id="CHEBI:65078"/>
        <dbReference type="ChEBI" id="CHEBI:128769"/>
        <dbReference type="ChEBI" id="CHEBI:456216"/>
        <dbReference type="EC" id="2.7.4.26"/>
    </reaction>
</comment>
<comment type="function">
    <text evidence="10">Catalyzes the formation of isopentenyl diphosphate (IPP), the building block of all isoprenoids.</text>
</comment>
<evidence type="ECO:0000256" key="5">
    <source>
        <dbReference type="ARBA" id="ARBA00022741"/>
    </source>
</evidence>
<evidence type="ECO:0000256" key="8">
    <source>
        <dbReference type="ARBA" id="ARBA00023229"/>
    </source>
</evidence>
<evidence type="ECO:0000256" key="1">
    <source>
        <dbReference type="ARBA" id="ARBA00010540"/>
    </source>
</evidence>
<dbReference type="RefSeq" id="WP_230740322.1">
    <property type="nucleotide sequence ID" value="NZ_PGCK01000002.1"/>
</dbReference>
<comment type="caution">
    <text evidence="14">The sequence shown here is derived from an EMBL/GenBank/DDBJ whole genome shotgun (WGS) entry which is preliminary data.</text>
</comment>
<dbReference type="SUPFAM" id="SSF53633">
    <property type="entry name" value="Carbamate kinase-like"/>
    <property type="match status" value="1"/>
</dbReference>
<dbReference type="GO" id="GO:0016114">
    <property type="term" value="P:terpenoid biosynthetic process"/>
    <property type="evidence" value="ECO:0007669"/>
    <property type="project" value="TreeGrafter"/>
</dbReference>
<keyword evidence="7 10" id="KW-0067">ATP-binding</keyword>
<comment type="subunit">
    <text evidence="10">Homodimer.</text>
</comment>
<dbReference type="AlphaFoldDB" id="A0AAP2RAS5"/>
<dbReference type="PIRSF" id="PIRSF016496">
    <property type="entry name" value="Kin_FomA"/>
    <property type="match status" value="1"/>
</dbReference>
<evidence type="ECO:0000256" key="7">
    <source>
        <dbReference type="ARBA" id="ARBA00022840"/>
    </source>
</evidence>
<evidence type="ECO:0000256" key="11">
    <source>
        <dbReference type="PIRSR" id="PIRSR016496-1"/>
    </source>
</evidence>
<evidence type="ECO:0000256" key="12">
    <source>
        <dbReference type="PIRSR" id="PIRSR016496-2"/>
    </source>
</evidence>
<evidence type="ECO:0000256" key="3">
    <source>
        <dbReference type="ARBA" id="ARBA00017267"/>
    </source>
</evidence>
<comment type="similarity">
    <text evidence="1 10">Belongs to the isopentenyl phosphate kinase family.</text>
</comment>
<keyword evidence="8" id="KW-0414">Isoprene biosynthesis</keyword>
<evidence type="ECO:0000256" key="10">
    <source>
        <dbReference type="PIRNR" id="PIRNR016496"/>
    </source>
</evidence>
<feature type="domain" description="Aspartate/glutamate/uridylate kinase" evidence="13">
    <location>
        <begin position="4"/>
        <end position="234"/>
    </location>
</feature>
<dbReference type="CDD" id="cd04241">
    <property type="entry name" value="AAK_FomA-like"/>
    <property type="match status" value="1"/>
</dbReference>
<dbReference type="Pfam" id="PF00696">
    <property type="entry name" value="AA_kinase"/>
    <property type="match status" value="1"/>
</dbReference>
<feature type="site" description="Transition state stabilizer" evidence="12">
    <location>
        <position position="17"/>
    </location>
</feature>
<dbReference type="EC" id="2.7.4.26" evidence="2 10"/>
<feature type="binding site" evidence="11">
    <location>
        <begin position="8"/>
        <end position="12"/>
    </location>
    <ligand>
        <name>ATP</name>
        <dbReference type="ChEBI" id="CHEBI:30616"/>
    </ligand>
</feature>
<accession>A0AAP2RAS5</accession>
<dbReference type="EMBL" id="PGCK01000002">
    <property type="protein sequence ID" value="MCD1293888.1"/>
    <property type="molecule type" value="Genomic_DNA"/>
</dbReference>
<protein>
    <recommendedName>
        <fullName evidence="3 10">Isopentenyl phosphate kinase</fullName>
        <shortName evidence="10">IPK</shortName>
        <ecNumber evidence="2 10">2.7.4.26</ecNumber>
    </recommendedName>
</protein>
<gene>
    <name evidence="14" type="ORF">CUJ83_02600</name>
</gene>
<dbReference type="GO" id="GO:0016301">
    <property type="term" value="F:kinase activity"/>
    <property type="evidence" value="ECO:0007669"/>
    <property type="project" value="UniProtKB-KW"/>
</dbReference>
<feature type="binding site" evidence="11">
    <location>
        <position position="152"/>
    </location>
    <ligand>
        <name>substrate</name>
    </ligand>
</feature>
<evidence type="ECO:0000313" key="14">
    <source>
        <dbReference type="EMBL" id="MCD1293888.1"/>
    </source>
</evidence>
<feature type="binding site" evidence="11">
    <location>
        <position position="212"/>
    </location>
    <ligand>
        <name>ATP</name>
        <dbReference type="ChEBI" id="CHEBI:30616"/>
    </ligand>
</feature>
<feature type="binding site" evidence="11">
    <location>
        <position position="50"/>
    </location>
    <ligand>
        <name>substrate</name>
    </ligand>
</feature>
<dbReference type="GO" id="GO:0005829">
    <property type="term" value="C:cytosol"/>
    <property type="evidence" value="ECO:0007669"/>
    <property type="project" value="TreeGrafter"/>
</dbReference>
<feature type="binding site" evidence="11">
    <location>
        <position position="54"/>
    </location>
    <ligand>
        <name>substrate</name>
    </ligand>
</feature>
<feature type="binding site" evidence="11">
    <location>
        <position position="216"/>
    </location>
    <ligand>
        <name>ATP</name>
        <dbReference type="ChEBI" id="CHEBI:30616"/>
    </ligand>
</feature>
<dbReference type="NCBIfam" id="NF040647">
    <property type="entry name" value="IPPK_Arch"/>
    <property type="match status" value="1"/>
</dbReference>
<dbReference type="Proteomes" id="UP001320159">
    <property type="component" value="Unassembled WGS sequence"/>
</dbReference>
<dbReference type="InterPro" id="IPR001057">
    <property type="entry name" value="Glu/AcGlu_kinase"/>
</dbReference>
<evidence type="ECO:0000256" key="9">
    <source>
        <dbReference type="ARBA" id="ARBA00049063"/>
    </source>
</evidence>
<sequence length="258" mass="27542">MRDLVVLKVGGSVLTDKNKSSTARPEQIARVAREIHEGLSGGLVLIHGAGSFGHHQAKEYGLKNGLNEKSIKGIWPTHYAVKSLNNMIIEALAKNGVNALPVHPLSACTLKDGRIDSMCTDVIELMLDANVVPVLHGDAVLDREKGIDILSGDQLVVYLARELRAKKVGIGTNVDGVYDVKEFNVIREITPGNIESVRGMLSGSSGVDVTGGMYGKIMELMELANAGIPSQVFNAEKEGNIARFLNGGVCEGTSIRGE</sequence>
<evidence type="ECO:0000259" key="13">
    <source>
        <dbReference type="Pfam" id="PF00696"/>
    </source>
</evidence>
<reference evidence="14 15" key="1">
    <citation type="submission" date="2017-11" db="EMBL/GenBank/DDBJ databases">
        <title>Isolation and Characterization of Family Methanocellaceae Species from Potential Methane Hydrate Area Offshore Southwestern Taiwan.</title>
        <authorList>
            <person name="Zhang W.-L."/>
            <person name="Chen W.-C."/>
            <person name="Lai M.-C."/>
            <person name="Chen S.-C."/>
        </authorList>
    </citation>
    <scope>NUCLEOTIDE SEQUENCE [LARGE SCALE GENOMIC DNA]</scope>
    <source>
        <strain evidence="14 15">CWC-04</strain>
    </source>
</reference>
<dbReference type="Gene3D" id="3.40.1160.10">
    <property type="entry name" value="Acetylglutamate kinase-like"/>
    <property type="match status" value="1"/>
</dbReference>